<feature type="compositionally biased region" description="Polar residues" evidence="1">
    <location>
        <begin position="20"/>
        <end position="46"/>
    </location>
</feature>
<proteinExistence type="predicted"/>
<feature type="compositionally biased region" description="Polar residues" evidence="1">
    <location>
        <begin position="1"/>
        <end position="12"/>
    </location>
</feature>
<name>A0A3S5BUF1_9PLAT</name>
<feature type="compositionally biased region" description="Low complexity" evidence="1">
    <location>
        <begin position="90"/>
        <end position="102"/>
    </location>
</feature>
<dbReference type="AlphaFoldDB" id="A0A3S5BUF1"/>
<reference evidence="2" key="1">
    <citation type="submission" date="2018-11" db="EMBL/GenBank/DDBJ databases">
        <authorList>
            <consortium name="Pathogen Informatics"/>
        </authorList>
    </citation>
    <scope>NUCLEOTIDE SEQUENCE</scope>
</reference>
<dbReference type="EMBL" id="CAAALY010265065">
    <property type="protein sequence ID" value="VEL40475.1"/>
    <property type="molecule type" value="Genomic_DNA"/>
</dbReference>
<comment type="caution">
    <text evidence="2">The sequence shown here is derived from an EMBL/GenBank/DDBJ whole genome shotgun (WGS) entry which is preliminary data.</text>
</comment>
<sequence length="175" mass="18642">MFNSAQQESLPQSRPLGSGHSLQADQATSSGFVPLSASWSKATHSGRSGPAEATSLTFSTPGRHSTAGCFFSFPAIHGRNSSASNPLPQPHHSSTSTTPGTFSLHSNPAILPRGSIFASTAVQRRVSHSLSQSQPRDSRLLSLLSILAAKRMSRRFLTCTEKRIFAEQSKHASPS</sequence>
<evidence type="ECO:0000313" key="3">
    <source>
        <dbReference type="Proteomes" id="UP000784294"/>
    </source>
</evidence>
<protein>
    <submittedName>
        <fullName evidence="2">Uncharacterized protein</fullName>
    </submittedName>
</protein>
<gene>
    <name evidence="2" type="ORF">PXEA_LOCUS33915</name>
</gene>
<dbReference type="Proteomes" id="UP000784294">
    <property type="component" value="Unassembled WGS sequence"/>
</dbReference>
<organism evidence="2 3">
    <name type="scientific">Protopolystoma xenopodis</name>
    <dbReference type="NCBI Taxonomy" id="117903"/>
    <lineage>
        <taxon>Eukaryota</taxon>
        <taxon>Metazoa</taxon>
        <taxon>Spiralia</taxon>
        <taxon>Lophotrochozoa</taxon>
        <taxon>Platyhelminthes</taxon>
        <taxon>Monogenea</taxon>
        <taxon>Polyopisthocotylea</taxon>
        <taxon>Polystomatidea</taxon>
        <taxon>Polystomatidae</taxon>
        <taxon>Protopolystoma</taxon>
    </lineage>
</organism>
<keyword evidence="3" id="KW-1185">Reference proteome</keyword>
<evidence type="ECO:0000313" key="2">
    <source>
        <dbReference type="EMBL" id="VEL40475.1"/>
    </source>
</evidence>
<evidence type="ECO:0000256" key="1">
    <source>
        <dbReference type="SAM" id="MobiDB-lite"/>
    </source>
</evidence>
<feature type="region of interest" description="Disordered" evidence="1">
    <location>
        <begin position="1"/>
        <end position="59"/>
    </location>
</feature>
<feature type="region of interest" description="Disordered" evidence="1">
    <location>
        <begin position="80"/>
        <end position="102"/>
    </location>
</feature>
<accession>A0A3S5BUF1</accession>